<dbReference type="PANTHER" id="PTHR39339">
    <property type="entry name" value="SLR1444 PROTEIN"/>
    <property type="match status" value="1"/>
</dbReference>
<gene>
    <name evidence="2" type="ORF">GHK86_08320</name>
</gene>
<name>A0ABW9QSA1_9ACTN</name>
<dbReference type="Pfam" id="PF05235">
    <property type="entry name" value="CHAD"/>
    <property type="match status" value="1"/>
</dbReference>
<dbReference type="PROSITE" id="PS51708">
    <property type="entry name" value="CHAD"/>
    <property type="match status" value="1"/>
</dbReference>
<sequence>MVTGWVGGQPLRAQLTVDTDRTATQLADRLGTPVLELADERSVAERLDDGKVRRWRALELEPLGADRRLTDAVISQLIAAGARPAGEALAYDVALGVTVRPAPAGDVVAARLRQLATELGEQDLLFRQDAPEAVHDFRVTVRRLRSLLRTFRPLLEPSPAAQLRAELGWLGNLLGEARDAEVLEERFAAALAAVPAEEQLGPVRADLVGGVRSTRLAASARLVDELDGDRYRDLVDRLHTFAGDPPYRRGYSGADSRAVTRAAGRELRRVRNRVAAAEGAADADRDTAYHEARKVAKRVRYAAETLRPLGRKRARRLEQAFKAVQDTLGARNDAVVARRILVAEGAREGIRTGHNGFTYGVLAERERHAVAEADAAFAPAWREALTAGRSWSKRPR</sequence>
<evidence type="ECO:0000313" key="3">
    <source>
        <dbReference type="Proteomes" id="UP000437736"/>
    </source>
</evidence>
<dbReference type="InterPro" id="IPR007899">
    <property type="entry name" value="CHAD_dom"/>
</dbReference>
<accession>A0ABW9QSA1</accession>
<dbReference type="PANTHER" id="PTHR39339:SF1">
    <property type="entry name" value="CHAD DOMAIN-CONTAINING PROTEIN"/>
    <property type="match status" value="1"/>
</dbReference>
<protein>
    <submittedName>
        <fullName evidence="2">CHAD domain-containing protein</fullName>
    </submittedName>
</protein>
<comment type="caution">
    <text evidence="2">The sequence shown here is derived from an EMBL/GenBank/DDBJ whole genome shotgun (WGS) entry which is preliminary data.</text>
</comment>
<reference evidence="2 3" key="1">
    <citation type="submission" date="2019-11" db="EMBL/GenBank/DDBJ databases">
        <title>Acidiferrimicrobium australis gen. nov., sp. nov., an acidophilic and obligately heterotrophic, member of the Actinobacteria that catalyses dissimilatory oxido- reduction of iron isolated from metal-rich acidic water in Chile.</title>
        <authorList>
            <person name="Gonzalez D."/>
            <person name="Huber K."/>
            <person name="Hedrich S."/>
            <person name="Rojas-Villalobos C."/>
            <person name="Quatrini R."/>
            <person name="Dinamarca M.A."/>
            <person name="Schwarz A."/>
            <person name="Canales C."/>
            <person name="Nancucheo I."/>
        </authorList>
    </citation>
    <scope>NUCLEOTIDE SEQUENCE [LARGE SCALE GENOMIC DNA]</scope>
    <source>
        <strain evidence="2 3">USS-CCA1</strain>
    </source>
</reference>
<dbReference type="Gene3D" id="1.40.20.10">
    <property type="entry name" value="CHAD domain"/>
    <property type="match status" value="1"/>
</dbReference>
<feature type="domain" description="CHAD" evidence="1">
    <location>
        <begin position="101"/>
        <end position="396"/>
    </location>
</feature>
<keyword evidence="3" id="KW-1185">Reference proteome</keyword>
<evidence type="ECO:0000259" key="1">
    <source>
        <dbReference type="PROSITE" id="PS51708"/>
    </source>
</evidence>
<proteinExistence type="predicted"/>
<evidence type="ECO:0000313" key="2">
    <source>
        <dbReference type="EMBL" id="MST32725.1"/>
    </source>
</evidence>
<dbReference type="EMBL" id="WJHE01000370">
    <property type="protein sequence ID" value="MST32725.1"/>
    <property type="molecule type" value="Genomic_DNA"/>
</dbReference>
<dbReference type="InterPro" id="IPR038186">
    <property type="entry name" value="CHAD_dom_sf"/>
</dbReference>
<organism evidence="2 3">
    <name type="scientific">Acidiferrimicrobium australe</name>
    <dbReference type="NCBI Taxonomy" id="2664430"/>
    <lineage>
        <taxon>Bacteria</taxon>
        <taxon>Bacillati</taxon>
        <taxon>Actinomycetota</taxon>
        <taxon>Acidimicrobiia</taxon>
        <taxon>Acidimicrobiales</taxon>
        <taxon>Acidimicrobiaceae</taxon>
        <taxon>Acidiferrimicrobium</taxon>
    </lineage>
</organism>
<dbReference type="Proteomes" id="UP000437736">
    <property type="component" value="Unassembled WGS sequence"/>
</dbReference>
<dbReference type="SMART" id="SM00880">
    <property type="entry name" value="CHAD"/>
    <property type="match status" value="1"/>
</dbReference>